<gene>
    <name evidence="3" type="ORF">K3166_01390</name>
</gene>
<keyword evidence="4" id="KW-1185">Reference proteome</keyword>
<dbReference type="RefSeq" id="WP_221422933.1">
    <property type="nucleotide sequence ID" value="NZ_CP081297.1"/>
</dbReference>
<evidence type="ECO:0000256" key="1">
    <source>
        <dbReference type="SAM" id="SignalP"/>
    </source>
</evidence>
<keyword evidence="1" id="KW-0732">Signal</keyword>
<sequence length="382" mass="42382">MKKHLIASAAIAAVLAGTSNASAQETLNPMLAQASVSQVDFARFTPRPEKQAALDYSIWEDALQYMVLRMGPSTRDGERRPDAGLGTRQVYGHDSRVRLEGNRIPFSIMDDVAITTLTEYRQDLEAIGSDVDIATLPRNEQLAYWINLHNVAVIEQIALNYPLISPSRMKLGANQTPLDETQFITVAGVSMSPKDIRTRIVFPNWKDAKVIYGFFRGEVGGPSVLREAHTGKNVERLLLEGGNEFVNSLRGVEGYGKTLLVSAIYEEAAPFYFPSLGDDFRAHLNSLAEDEVKNLIASKSEVKFNQYVDRVADLAGGERAPTYNEIVSDDRVQGFRISPSVARLLTERQKKYEKLRKEGRTGRVIVLPNPGETIGEPRAEVD</sequence>
<dbReference type="Pfam" id="PF04784">
    <property type="entry name" value="DUF547"/>
    <property type="match status" value="1"/>
</dbReference>
<dbReference type="EMBL" id="CP081297">
    <property type="protein sequence ID" value="QZD87395.1"/>
    <property type="molecule type" value="Genomic_DNA"/>
</dbReference>
<evidence type="ECO:0000313" key="3">
    <source>
        <dbReference type="EMBL" id="QZD87395.1"/>
    </source>
</evidence>
<feature type="chain" id="PRO_5047428030" evidence="1">
    <location>
        <begin position="24"/>
        <end position="382"/>
    </location>
</feature>
<accession>A0ABX8ZEI2</accession>
<protein>
    <submittedName>
        <fullName evidence="3">DUF547 domain-containing protein</fullName>
    </submittedName>
</protein>
<reference evidence="3 4" key="1">
    <citation type="submission" date="2021-08" db="EMBL/GenBank/DDBJ databases">
        <title>Comparative Genomics Analysis of the Genus Qipengyuania Reveals Extensive Genetic Diversity and Metabolic Versatility, Including the Description of Fifteen Novel Species.</title>
        <authorList>
            <person name="Liu Y."/>
        </authorList>
    </citation>
    <scope>NUCLEOTIDE SEQUENCE [LARGE SCALE GENOMIC DNA]</scope>
    <source>
        <strain evidence="3 4">1XM2-8</strain>
    </source>
</reference>
<evidence type="ECO:0000259" key="2">
    <source>
        <dbReference type="Pfam" id="PF04784"/>
    </source>
</evidence>
<proteinExistence type="predicted"/>
<feature type="signal peptide" evidence="1">
    <location>
        <begin position="1"/>
        <end position="23"/>
    </location>
</feature>
<name>A0ABX8ZEI2_9SPHN</name>
<dbReference type="InterPro" id="IPR006869">
    <property type="entry name" value="DUF547"/>
</dbReference>
<organism evidence="3 4">
    <name type="scientific">Qipengyuania psychrotolerans</name>
    <dbReference type="NCBI Taxonomy" id="2867238"/>
    <lineage>
        <taxon>Bacteria</taxon>
        <taxon>Pseudomonadati</taxon>
        <taxon>Pseudomonadota</taxon>
        <taxon>Alphaproteobacteria</taxon>
        <taxon>Sphingomonadales</taxon>
        <taxon>Erythrobacteraceae</taxon>
        <taxon>Qipengyuania</taxon>
    </lineage>
</organism>
<evidence type="ECO:0000313" key="4">
    <source>
        <dbReference type="Proteomes" id="UP000824280"/>
    </source>
</evidence>
<dbReference type="Proteomes" id="UP000824280">
    <property type="component" value="Chromosome"/>
</dbReference>
<feature type="domain" description="DUF547" evidence="2">
    <location>
        <begin position="135"/>
        <end position="246"/>
    </location>
</feature>